<keyword evidence="2" id="KW-1185">Reference proteome</keyword>
<dbReference type="EMBL" id="JAEAOA010000584">
    <property type="protein sequence ID" value="KAK3600613.1"/>
    <property type="molecule type" value="Genomic_DNA"/>
</dbReference>
<protein>
    <submittedName>
        <fullName evidence="1">Uncharacterized protein</fullName>
    </submittedName>
</protein>
<name>A0AAE0W3E4_9BIVA</name>
<dbReference type="AlphaFoldDB" id="A0AAE0W3E4"/>
<accession>A0AAE0W3E4</accession>
<sequence length="102" mass="11592">MTKTSGHCTRNVLIKAGFPINSILDSCSNKDPVSFVLKNTFIQKLSCVEKKTPRLLWQVFSRVYPQLGSQILNYSLPDQYRSYPGLIFRPIAFLTCPLPPRS</sequence>
<evidence type="ECO:0000313" key="2">
    <source>
        <dbReference type="Proteomes" id="UP001195483"/>
    </source>
</evidence>
<reference evidence="1" key="1">
    <citation type="journal article" date="2021" name="Genome Biol. Evol.">
        <title>A High-Quality Reference Genome for a Parasitic Bivalve with Doubly Uniparental Inheritance (Bivalvia: Unionida).</title>
        <authorList>
            <person name="Smith C.H."/>
        </authorList>
    </citation>
    <scope>NUCLEOTIDE SEQUENCE</scope>
    <source>
        <strain evidence="1">CHS0354</strain>
    </source>
</reference>
<gene>
    <name evidence="1" type="ORF">CHS0354_008899</name>
</gene>
<dbReference type="Proteomes" id="UP001195483">
    <property type="component" value="Unassembled WGS sequence"/>
</dbReference>
<proteinExistence type="predicted"/>
<comment type="caution">
    <text evidence="1">The sequence shown here is derived from an EMBL/GenBank/DDBJ whole genome shotgun (WGS) entry which is preliminary data.</text>
</comment>
<reference evidence="1" key="3">
    <citation type="submission" date="2023-05" db="EMBL/GenBank/DDBJ databases">
        <authorList>
            <person name="Smith C.H."/>
        </authorList>
    </citation>
    <scope>NUCLEOTIDE SEQUENCE</scope>
    <source>
        <strain evidence="1">CHS0354</strain>
        <tissue evidence="1">Mantle</tissue>
    </source>
</reference>
<organism evidence="1 2">
    <name type="scientific">Potamilus streckersoni</name>
    <dbReference type="NCBI Taxonomy" id="2493646"/>
    <lineage>
        <taxon>Eukaryota</taxon>
        <taxon>Metazoa</taxon>
        <taxon>Spiralia</taxon>
        <taxon>Lophotrochozoa</taxon>
        <taxon>Mollusca</taxon>
        <taxon>Bivalvia</taxon>
        <taxon>Autobranchia</taxon>
        <taxon>Heteroconchia</taxon>
        <taxon>Palaeoheterodonta</taxon>
        <taxon>Unionida</taxon>
        <taxon>Unionoidea</taxon>
        <taxon>Unionidae</taxon>
        <taxon>Ambleminae</taxon>
        <taxon>Lampsilini</taxon>
        <taxon>Potamilus</taxon>
    </lineage>
</organism>
<reference evidence="1" key="2">
    <citation type="journal article" date="2021" name="Genome Biol. Evol.">
        <title>Developing a high-quality reference genome for a parasitic bivalve with doubly uniparental inheritance (Bivalvia: Unionida).</title>
        <authorList>
            <person name="Smith C.H."/>
        </authorList>
    </citation>
    <scope>NUCLEOTIDE SEQUENCE</scope>
    <source>
        <strain evidence="1">CHS0354</strain>
        <tissue evidence="1">Mantle</tissue>
    </source>
</reference>
<evidence type="ECO:0000313" key="1">
    <source>
        <dbReference type="EMBL" id="KAK3600613.1"/>
    </source>
</evidence>